<feature type="chain" id="PRO_5041440752" evidence="3">
    <location>
        <begin position="17"/>
        <end position="452"/>
    </location>
</feature>
<feature type="region of interest" description="Disordered" evidence="1">
    <location>
        <begin position="288"/>
        <end position="370"/>
    </location>
</feature>
<comment type="caution">
    <text evidence="4">The sequence shown here is derived from an EMBL/GenBank/DDBJ whole genome shotgun (WGS) entry which is preliminary data.</text>
</comment>
<dbReference type="AlphaFoldDB" id="A0AA40CEY9"/>
<dbReference type="Proteomes" id="UP001174934">
    <property type="component" value="Unassembled WGS sequence"/>
</dbReference>
<reference evidence="4" key="1">
    <citation type="submission" date="2023-06" db="EMBL/GenBank/DDBJ databases">
        <title>Genome-scale phylogeny and comparative genomics of the fungal order Sordariales.</title>
        <authorList>
            <consortium name="Lawrence Berkeley National Laboratory"/>
            <person name="Hensen N."/>
            <person name="Bonometti L."/>
            <person name="Westerberg I."/>
            <person name="Brannstrom I.O."/>
            <person name="Guillou S."/>
            <person name="Cros-Aarteil S."/>
            <person name="Calhoun S."/>
            <person name="Haridas S."/>
            <person name="Kuo A."/>
            <person name="Mondo S."/>
            <person name="Pangilinan J."/>
            <person name="Riley R."/>
            <person name="LaButti K."/>
            <person name="Andreopoulos B."/>
            <person name="Lipzen A."/>
            <person name="Chen C."/>
            <person name="Yanf M."/>
            <person name="Daum C."/>
            <person name="Ng V."/>
            <person name="Clum A."/>
            <person name="Steindorff A."/>
            <person name="Ohm R."/>
            <person name="Martin F."/>
            <person name="Silar P."/>
            <person name="Natvig D."/>
            <person name="Lalanne C."/>
            <person name="Gautier V."/>
            <person name="Ament-velasquez S.L."/>
            <person name="Kruys A."/>
            <person name="Hutchinson M.I."/>
            <person name="Powell A.J."/>
            <person name="Barry K."/>
            <person name="Miller A.N."/>
            <person name="Grigoriev I.V."/>
            <person name="Debuchy R."/>
            <person name="Gladieux P."/>
            <person name="Thoren M.H."/>
            <person name="Johannesson H."/>
        </authorList>
    </citation>
    <scope>NUCLEOTIDE SEQUENCE</scope>
    <source>
        <strain evidence="4">SMH3391-2</strain>
    </source>
</reference>
<proteinExistence type="predicted"/>
<feature type="compositionally biased region" description="Polar residues" evidence="1">
    <location>
        <begin position="321"/>
        <end position="331"/>
    </location>
</feature>
<feature type="compositionally biased region" description="Pro residues" evidence="1">
    <location>
        <begin position="346"/>
        <end position="355"/>
    </location>
</feature>
<keyword evidence="2" id="KW-0812">Transmembrane</keyword>
<evidence type="ECO:0000256" key="1">
    <source>
        <dbReference type="SAM" id="MobiDB-lite"/>
    </source>
</evidence>
<feature type="transmembrane region" description="Helical" evidence="2">
    <location>
        <begin position="248"/>
        <end position="271"/>
    </location>
</feature>
<name>A0AA40CEY9_9PEZI</name>
<evidence type="ECO:0000313" key="5">
    <source>
        <dbReference type="Proteomes" id="UP001174934"/>
    </source>
</evidence>
<evidence type="ECO:0000256" key="2">
    <source>
        <dbReference type="SAM" id="Phobius"/>
    </source>
</evidence>
<evidence type="ECO:0000256" key="3">
    <source>
        <dbReference type="SAM" id="SignalP"/>
    </source>
</evidence>
<keyword evidence="2" id="KW-0472">Membrane</keyword>
<feature type="compositionally biased region" description="Low complexity" evidence="1">
    <location>
        <begin position="38"/>
        <end position="47"/>
    </location>
</feature>
<sequence length="452" mass="48031">MRHSILLLAASGGVAGADWVKWPTGEDPFSIPFVPRETGTSSTDTDGWTPKPTEAAGSPPGPKAVLDLLKRGDEGRLRRQEQNTWINDKTCGWFSSLSSAHFTCSESSSCATNDANVVACVSGTYRPFFTACVDYEGSDGGGCSNIGSETACCQTSSVGSCGTFLWPGNPARSMYRCFAQPTVVFMLDQPLVSVDTSTISYFPTSTTPANSISNPPTTSTSTPPGGSPPSNNNNNNNPTPKPPTNTGAIVGGAVAGGAVLLILLIAFLLLLRRKRRYRPDRTKHLLSVAGVGLEHTPQPSSPLPPPSPDSPQSPQMRQELPGSSTFPTEMQGTLPPDRRHSLYGPGSPPPKPPPSARRSRAGGGAEHRNPHQHLVMPELDSGGLPVGPYGHIAEMAGNSRRVSRRSDSMDSWGWIARRCGRGRGGIGTGVFKRWRVKMGIRKTNATLLGHQP</sequence>
<keyword evidence="5" id="KW-1185">Reference proteome</keyword>
<keyword evidence="2" id="KW-1133">Transmembrane helix</keyword>
<protein>
    <submittedName>
        <fullName evidence="4">Uncharacterized protein</fullName>
    </submittedName>
</protein>
<feature type="compositionally biased region" description="Pro residues" evidence="1">
    <location>
        <begin position="299"/>
        <end position="311"/>
    </location>
</feature>
<accession>A0AA40CEY9</accession>
<dbReference type="EMBL" id="JAULSR010000001">
    <property type="protein sequence ID" value="KAK0636022.1"/>
    <property type="molecule type" value="Genomic_DNA"/>
</dbReference>
<organism evidence="4 5">
    <name type="scientific">Bombardia bombarda</name>
    <dbReference type="NCBI Taxonomy" id="252184"/>
    <lineage>
        <taxon>Eukaryota</taxon>
        <taxon>Fungi</taxon>
        <taxon>Dikarya</taxon>
        <taxon>Ascomycota</taxon>
        <taxon>Pezizomycotina</taxon>
        <taxon>Sordariomycetes</taxon>
        <taxon>Sordariomycetidae</taxon>
        <taxon>Sordariales</taxon>
        <taxon>Lasiosphaeriaceae</taxon>
        <taxon>Bombardia</taxon>
    </lineage>
</organism>
<evidence type="ECO:0000313" key="4">
    <source>
        <dbReference type="EMBL" id="KAK0636022.1"/>
    </source>
</evidence>
<keyword evidence="3" id="KW-0732">Signal</keyword>
<feature type="region of interest" description="Disordered" evidence="1">
    <location>
        <begin position="205"/>
        <end position="244"/>
    </location>
</feature>
<gene>
    <name evidence="4" type="ORF">B0T17DRAFT_595593</name>
</gene>
<feature type="signal peptide" evidence="3">
    <location>
        <begin position="1"/>
        <end position="16"/>
    </location>
</feature>
<feature type="region of interest" description="Disordered" evidence="1">
    <location>
        <begin position="30"/>
        <end position="63"/>
    </location>
</feature>